<evidence type="ECO:0000313" key="2">
    <source>
        <dbReference type="Proteomes" id="UP000051213"/>
    </source>
</evidence>
<dbReference type="EMBL" id="LICA01000359">
    <property type="protein sequence ID" value="KRO92203.1"/>
    <property type="molecule type" value="Genomic_DNA"/>
</dbReference>
<comment type="caution">
    <text evidence="1">The sequence shown here is derived from an EMBL/GenBank/DDBJ whole genome shotgun (WGS) entry which is preliminary data.</text>
</comment>
<organism evidence="1 2">
    <name type="scientific">SAR92 bacterium BACL26 MAG-121220-bin70</name>
    <dbReference type="NCBI Taxonomy" id="1655626"/>
    <lineage>
        <taxon>Bacteria</taxon>
        <taxon>Pseudomonadati</taxon>
        <taxon>Pseudomonadota</taxon>
        <taxon>Gammaproteobacteria</taxon>
        <taxon>Cellvibrionales</taxon>
        <taxon>Porticoccaceae</taxon>
        <taxon>SAR92 clade</taxon>
    </lineage>
</organism>
<protein>
    <recommendedName>
        <fullName evidence="3">DUF2288 domain-containing protein</fullName>
    </recommendedName>
</protein>
<proteinExistence type="predicted"/>
<dbReference type="Proteomes" id="UP000051213">
    <property type="component" value="Unassembled WGS sequence"/>
</dbReference>
<name>A0A0R2U483_9GAMM</name>
<evidence type="ECO:0000313" key="1">
    <source>
        <dbReference type="EMBL" id="KRO92203.1"/>
    </source>
</evidence>
<gene>
    <name evidence="1" type="ORF">ABS24_06410</name>
</gene>
<dbReference type="Pfam" id="PF10052">
    <property type="entry name" value="DUF2288"/>
    <property type="match status" value="1"/>
</dbReference>
<reference evidence="1 2" key="1">
    <citation type="submission" date="2015-10" db="EMBL/GenBank/DDBJ databases">
        <title>Metagenome-Assembled Genomes uncover a global brackish microbiome.</title>
        <authorList>
            <person name="Hugerth L.W."/>
            <person name="Larsson J."/>
            <person name="Alneberg J."/>
            <person name="Lindh M.V."/>
            <person name="Legrand C."/>
            <person name="Pinhassi J."/>
            <person name="Andersson A.F."/>
        </authorList>
    </citation>
    <scope>NUCLEOTIDE SEQUENCE [LARGE SCALE GENOMIC DNA]</scope>
    <source>
        <strain evidence="1">BACL26 MAG-121220-bin70</strain>
    </source>
</reference>
<dbReference type="InterPro" id="IPR018741">
    <property type="entry name" value="DUF2288"/>
</dbReference>
<accession>A0A0R2U483</accession>
<sequence>MPKKSLEEKNALVQRLNKETAKINWLELQKHYAAGNLLAVAEGADLINIAVAFHQDDTVKVQAWLADKTLFEINDQQALDWYESNVEHWAVVIPPFVLVQKVK</sequence>
<evidence type="ECO:0008006" key="3">
    <source>
        <dbReference type="Google" id="ProtNLM"/>
    </source>
</evidence>
<dbReference type="AlphaFoldDB" id="A0A0R2U483"/>